<evidence type="ECO:0000313" key="9">
    <source>
        <dbReference type="EMBL" id="KAL2044641.1"/>
    </source>
</evidence>
<dbReference type="InterPro" id="IPR014047">
    <property type="entry name" value="Chr_Tranpt_l_chain"/>
</dbReference>
<dbReference type="Proteomes" id="UP001590951">
    <property type="component" value="Unassembled WGS sequence"/>
</dbReference>
<evidence type="ECO:0000256" key="4">
    <source>
        <dbReference type="ARBA" id="ARBA00022692"/>
    </source>
</evidence>
<dbReference type="Pfam" id="PF02417">
    <property type="entry name" value="Chromate_transp"/>
    <property type="match status" value="2"/>
</dbReference>
<dbReference type="InterPro" id="IPR003370">
    <property type="entry name" value="Chromate_transpt"/>
</dbReference>
<feature type="transmembrane region" description="Helical" evidence="8">
    <location>
        <begin position="148"/>
        <end position="166"/>
    </location>
</feature>
<evidence type="ECO:0000256" key="7">
    <source>
        <dbReference type="SAM" id="MobiDB-lite"/>
    </source>
</evidence>
<dbReference type="EMBL" id="JBHFEH010000172">
    <property type="protein sequence ID" value="KAL2044641.1"/>
    <property type="molecule type" value="Genomic_DNA"/>
</dbReference>
<dbReference type="PIRSF" id="PIRSF004810">
    <property type="entry name" value="ChrA"/>
    <property type="match status" value="1"/>
</dbReference>
<dbReference type="PANTHER" id="PTHR33567:SF3">
    <property type="entry name" value="CHROMATE ION TRANSPORTER (EUROFUNG)"/>
    <property type="match status" value="1"/>
</dbReference>
<protein>
    <recommendedName>
        <fullName evidence="11">Chromate transporter</fullName>
    </recommendedName>
</protein>
<proteinExistence type="inferred from homology"/>
<feature type="transmembrane region" description="Helical" evidence="8">
    <location>
        <begin position="375"/>
        <end position="404"/>
    </location>
</feature>
<comment type="caution">
    <text evidence="9">The sequence shown here is derived from an EMBL/GenBank/DDBJ whole genome shotgun (WGS) entry which is preliminary data.</text>
</comment>
<keyword evidence="6 8" id="KW-0472">Membrane</keyword>
<gene>
    <name evidence="9" type="ORF">ABVK25_012275</name>
</gene>
<feature type="transmembrane region" description="Helical" evidence="8">
    <location>
        <begin position="114"/>
        <end position="136"/>
    </location>
</feature>
<comment type="subcellular location">
    <subcellularLocation>
        <location evidence="1">Cell membrane</location>
        <topology evidence="1">Multi-pass membrane protein</topology>
    </subcellularLocation>
</comment>
<evidence type="ECO:0000256" key="2">
    <source>
        <dbReference type="ARBA" id="ARBA00005262"/>
    </source>
</evidence>
<accession>A0ABR4AIJ3</accession>
<feature type="region of interest" description="Disordered" evidence="7">
    <location>
        <begin position="202"/>
        <end position="221"/>
    </location>
</feature>
<organism evidence="9 10">
    <name type="scientific">Lepraria finkii</name>
    <dbReference type="NCBI Taxonomy" id="1340010"/>
    <lineage>
        <taxon>Eukaryota</taxon>
        <taxon>Fungi</taxon>
        <taxon>Dikarya</taxon>
        <taxon>Ascomycota</taxon>
        <taxon>Pezizomycotina</taxon>
        <taxon>Lecanoromycetes</taxon>
        <taxon>OSLEUM clade</taxon>
        <taxon>Lecanoromycetidae</taxon>
        <taxon>Lecanorales</taxon>
        <taxon>Lecanorineae</taxon>
        <taxon>Stereocaulaceae</taxon>
        <taxon>Lepraria</taxon>
    </lineage>
</organism>
<keyword evidence="5 8" id="KW-1133">Transmembrane helix</keyword>
<feature type="transmembrane region" description="Helical" evidence="8">
    <location>
        <begin position="67"/>
        <end position="94"/>
    </location>
</feature>
<evidence type="ECO:0000313" key="10">
    <source>
        <dbReference type="Proteomes" id="UP001590951"/>
    </source>
</evidence>
<comment type="similarity">
    <text evidence="2">Belongs to the chromate ion transporter (CHR) (TC 2.A.51) family.</text>
</comment>
<dbReference type="PANTHER" id="PTHR33567">
    <property type="entry name" value="CHROMATE ION TRANSPORTER (EUROFUNG)"/>
    <property type="match status" value="1"/>
</dbReference>
<feature type="transmembrane region" description="Helical" evidence="8">
    <location>
        <begin position="290"/>
        <end position="313"/>
    </location>
</feature>
<evidence type="ECO:0000256" key="8">
    <source>
        <dbReference type="SAM" id="Phobius"/>
    </source>
</evidence>
<feature type="transmembrane region" description="Helical" evidence="8">
    <location>
        <begin position="325"/>
        <end position="343"/>
    </location>
</feature>
<keyword evidence="10" id="KW-1185">Reference proteome</keyword>
<evidence type="ECO:0000256" key="1">
    <source>
        <dbReference type="ARBA" id="ARBA00004651"/>
    </source>
</evidence>
<sequence length="426" mass="46367">MKIWKRHREILTANWHHGFTCFGGPAVQIQTFHDKFVDDLGWIDEAMYQQIFFVFLKALPGSVSVKMLFCINAIHSGMLAGLLSIVMFTLPGAIGMYGLALGISRVGATLPDPVYPLLSGLNAATVGIIALAAVRLASKAITDKVTRFLVYLSGIMGMLYTAIWYYPVLLIGAGFLTLIWDLRYPHACAEFLKSLVNRRRRPPELSDDVEKRSSTTGFPSSTTYRASLELEKPLPALPPNSRNDSPRGARPQSVLPQGSIAPPTTPWSSENTMLPLKPIKQDIPGMSWQVGTLIIVFFVATFATTTTIAAFVLKHDRAFSLFSSLYETGTIIVGGGPVVIPLLDTHTVNVGWVTSRDFLLGLAVIQSFPGPNFNFAVYLGALAVMSTPYPSYVGAGIAFAAMYARDYSLLLALWVCGGSCKGKDGF</sequence>
<reference evidence="9 10" key="1">
    <citation type="submission" date="2024-09" db="EMBL/GenBank/DDBJ databases">
        <title>Rethinking Asexuality: The Enigmatic Case of Functional Sexual Genes in Lepraria (Stereocaulaceae).</title>
        <authorList>
            <person name="Doellman M."/>
            <person name="Sun Y."/>
            <person name="Barcenas-Pena A."/>
            <person name="Lumbsch H.T."/>
            <person name="Grewe F."/>
        </authorList>
    </citation>
    <scope>NUCLEOTIDE SEQUENCE [LARGE SCALE GENOMIC DNA]</scope>
    <source>
        <strain evidence="9 10">Grewe 0041</strain>
    </source>
</reference>
<evidence type="ECO:0000256" key="3">
    <source>
        <dbReference type="ARBA" id="ARBA00022475"/>
    </source>
</evidence>
<keyword evidence="3" id="KW-1003">Cell membrane</keyword>
<name>A0ABR4AIJ3_9LECA</name>
<feature type="region of interest" description="Disordered" evidence="7">
    <location>
        <begin position="233"/>
        <end position="269"/>
    </location>
</feature>
<evidence type="ECO:0008006" key="11">
    <source>
        <dbReference type="Google" id="ProtNLM"/>
    </source>
</evidence>
<keyword evidence="4 8" id="KW-0812">Transmembrane</keyword>
<evidence type="ECO:0000256" key="6">
    <source>
        <dbReference type="ARBA" id="ARBA00023136"/>
    </source>
</evidence>
<feature type="compositionally biased region" description="Basic and acidic residues" evidence="7">
    <location>
        <begin position="202"/>
        <end position="213"/>
    </location>
</feature>
<evidence type="ECO:0000256" key="5">
    <source>
        <dbReference type="ARBA" id="ARBA00022989"/>
    </source>
</evidence>